<keyword evidence="2" id="KW-1185">Reference proteome</keyword>
<dbReference type="Pfam" id="PF12069">
    <property type="entry name" value="DUF3549"/>
    <property type="match status" value="1"/>
</dbReference>
<gene>
    <name evidence="1" type="ORF">GTW09_03510</name>
</gene>
<dbReference type="AlphaFoldDB" id="A0A6L9MR75"/>
<sequence>MSANTINSISEFLLHAGTEYKVFDIGRRLTLTDNQTFLDIENGKAYVPFPRQQHAWFGIVFWNKNASSEHYIWFVKLPTDEQGLVVSAARNHFLDIIVDALGQSILEDTEKAQKLPDNPYSFVPNQSLLAQFNAAVKQALLQPLSDEARQVEAYIQAPQLVDWQRLSMQSVADFASSLPKHSKQDMLEKAVAKNSTLYSEVFLNTLMEMLEYVPLSATMKEFITTRFFSSNHTSEVNLAALRALSTGSFDQDVHSVLQRVLENESCARLDILSVIAARHYEQMDDSLLTLFLTQAAKADNQSEHAGALFSGFFSDLVQIPKLRRQVLSLLRSPDRPAELASAFNKLFAQTGK</sequence>
<dbReference type="RefSeq" id="WP_163110141.1">
    <property type="nucleotide sequence ID" value="NZ_JAAAWP010000002.1"/>
</dbReference>
<organism evidence="1 2">
    <name type="scientific">Alteromonas hispanica</name>
    <dbReference type="NCBI Taxonomy" id="315421"/>
    <lineage>
        <taxon>Bacteria</taxon>
        <taxon>Pseudomonadati</taxon>
        <taxon>Pseudomonadota</taxon>
        <taxon>Gammaproteobacteria</taxon>
        <taxon>Alteromonadales</taxon>
        <taxon>Alteromonadaceae</taxon>
        <taxon>Alteromonas/Salinimonas group</taxon>
        <taxon>Alteromonas</taxon>
    </lineage>
</organism>
<reference evidence="1 2" key="1">
    <citation type="submission" date="2020-01" db="EMBL/GenBank/DDBJ databases">
        <title>Genomes of bacteria type strains.</title>
        <authorList>
            <person name="Chen J."/>
            <person name="Zhu S."/>
            <person name="Yang J."/>
        </authorList>
    </citation>
    <scope>NUCLEOTIDE SEQUENCE [LARGE SCALE GENOMIC DNA]</scope>
    <source>
        <strain evidence="1 2">LMG 22958</strain>
    </source>
</reference>
<name>A0A6L9MR75_9ALTE</name>
<accession>A0A6L9MR75</accession>
<dbReference type="EMBL" id="JAAAWP010000002">
    <property type="protein sequence ID" value="NDW20587.1"/>
    <property type="molecule type" value="Genomic_DNA"/>
</dbReference>
<dbReference type="Proteomes" id="UP000478837">
    <property type="component" value="Unassembled WGS sequence"/>
</dbReference>
<comment type="caution">
    <text evidence="1">The sequence shown here is derived from an EMBL/GenBank/DDBJ whole genome shotgun (WGS) entry which is preliminary data.</text>
</comment>
<proteinExistence type="predicted"/>
<evidence type="ECO:0000313" key="2">
    <source>
        <dbReference type="Proteomes" id="UP000478837"/>
    </source>
</evidence>
<dbReference type="InterPro" id="IPR021936">
    <property type="entry name" value="DUF3549"/>
</dbReference>
<evidence type="ECO:0000313" key="1">
    <source>
        <dbReference type="EMBL" id="NDW20587.1"/>
    </source>
</evidence>
<protein>
    <submittedName>
        <fullName evidence="1">DUF3549 family protein</fullName>
    </submittedName>
</protein>